<evidence type="ECO:0000313" key="4">
    <source>
        <dbReference type="Proteomes" id="UP000676565"/>
    </source>
</evidence>
<dbReference type="EMBL" id="JAGKQQ010000001">
    <property type="protein sequence ID" value="MBP3957445.1"/>
    <property type="molecule type" value="Genomic_DNA"/>
</dbReference>
<accession>A0ABS5BUQ8</accession>
<gene>
    <name evidence="3" type="ORF">J8F10_19535</name>
</gene>
<evidence type="ECO:0008006" key="5">
    <source>
        <dbReference type="Google" id="ProtNLM"/>
    </source>
</evidence>
<name>A0ABS5BUQ8_9BACT</name>
<keyword evidence="2" id="KW-1133">Transmembrane helix</keyword>
<proteinExistence type="predicted"/>
<reference evidence="3 4" key="1">
    <citation type="submission" date="2021-04" db="EMBL/GenBank/DDBJ databases">
        <authorList>
            <person name="Ivanova A."/>
        </authorList>
    </citation>
    <scope>NUCLEOTIDE SEQUENCE [LARGE SCALE GENOMIC DNA]</scope>
    <source>
        <strain evidence="3 4">G18</strain>
    </source>
</reference>
<comment type="caution">
    <text evidence="3">The sequence shown here is derived from an EMBL/GenBank/DDBJ whole genome shotgun (WGS) entry which is preliminary data.</text>
</comment>
<protein>
    <recommendedName>
        <fullName evidence="5">DUF1640 domain-containing protein</fullName>
    </recommendedName>
</protein>
<dbReference type="RefSeq" id="WP_210656499.1">
    <property type="nucleotide sequence ID" value="NZ_JAGKQQ010000001.1"/>
</dbReference>
<dbReference type="Proteomes" id="UP000676565">
    <property type="component" value="Unassembled WGS sequence"/>
</dbReference>
<evidence type="ECO:0000256" key="2">
    <source>
        <dbReference type="SAM" id="Phobius"/>
    </source>
</evidence>
<keyword evidence="2" id="KW-0812">Transmembrane</keyword>
<evidence type="ECO:0000313" key="3">
    <source>
        <dbReference type="EMBL" id="MBP3957445.1"/>
    </source>
</evidence>
<keyword evidence="2" id="KW-0472">Membrane</keyword>
<sequence length="107" mass="12204">MPGKSPTQRIEELAKKVQELETAFEKHRAVADLQLQRLEARDGEHTRTEDELRNKVSELTAKNAALEERARHQEKTTDRGWQLWLAALGFGFGLISLLITVALQLKK</sequence>
<evidence type="ECO:0000256" key="1">
    <source>
        <dbReference type="SAM" id="Coils"/>
    </source>
</evidence>
<keyword evidence="4" id="KW-1185">Reference proteome</keyword>
<feature type="transmembrane region" description="Helical" evidence="2">
    <location>
        <begin position="81"/>
        <end position="103"/>
    </location>
</feature>
<keyword evidence="1" id="KW-0175">Coiled coil</keyword>
<feature type="coiled-coil region" evidence="1">
    <location>
        <begin position="10"/>
        <end position="76"/>
    </location>
</feature>
<organism evidence="3 4">
    <name type="scientific">Gemmata palustris</name>
    <dbReference type="NCBI Taxonomy" id="2822762"/>
    <lineage>
        <taxon>Bacteria</taxon>
        <taxon>Pseudomonadati</taxon>
        <taxon>Planctomycetota</taxon>
        <taxon>Planctomycetia</taxon>
        <taxon>Gemmatales</taxon>
        <taxon>Gemmataceae</taxon>
        <taxon>Gemmata</taxon>
    </lineage>
</organism>